<dbReference type="PANTHER" id="PTHR31885">
    <property type="entry name" value="GH04784P"/>
    <property type="match status" value="1"/>
</dbReference>
<comment type="subcellular location">
    <subcellularLocation>
        <location evidence="1">Membrane</location>
        <topology evidence="1">Multi-pass membrane protein</topology>
    </subcellularLocation>
</comment>
<dbReference type="Proteomes" id="UP001150907">
    <property type="component" value="Unassembled WGS sequence"/>
</dbReference>
<keyword evidence="4 6" id="KW-1133">Transmembrane helix</keyword>
<dbReference type="EMBL" id="JANBQF010000129">
    <property type="protein sequence ID" value="KAJ2004887.1"/>
    <property type="molecule type" value="Genomic_DNA"/>
</dbReference>
<evidence type="ECO:0000313" key="7">
    <source>
        <dbReference type="EMBL" id="KAJ2004887.1"/>
    </source>
</evidence>
<organism evidence="7 8">
    <name type="scientific">Coemansia thaxteri</name>
    <dbReference type="NCBI Taxonomy" id="2663907"/>
    <lineage>
        <taxon>Eukaryota</taxon>
        <taxon>Fungi</taxon>
        <taxon>Fungi incertae sedis</taxon>
        <taxon>Zoopagomycota</taxon>
        <taxon>Kickxellomycotina</taxon>
        <taxon>Kickxellomycetes</taxon>
        <taxon>Kickxellales</taxon>
        <taxon>Kickxellaceae</taxon>
        <taxon>Coemansia</taxon>
    </lineage>
</organism>
<feature type="transmembrane region" description="Helical" evidence="6">
    <location>
        <begin position="90"/>
        <end position="111"/>
    </location>
</feature>
<sequence>MAMLGGIIYLVAVTKEWLAFKYLLKPTVTLLIAYPTKDSTAGIFYGLLLSTLGDIFLMIPRQDMFIPGLLSFLLAHIVYIASFRNASLRMSWAAVPLAAYAAVMMSALLPGVSKEDAVVQVGVVIYVLVITVMAYKASLTGNALLVAGTLLFCASDSILAWDKFLHSYSWCEFGIMLTYYAAQLCISIAHS</sequence>
<feature type="transmembrane region" description="Helical" evidence="6">
    <location>
        <begin position="117"/>
        <end position="135"/>
    </location>
</feature>
<proteinExistence type="inferred from homology"/>
<comment type="similarity">
    <text evidence="2">Belongs to the TMEM86 family.</text>
</comment>
<dbReference type="InterPro" id="IPR012506">
    <property type="entry name" value="TMEM86B-like"/>
</dbReference>
<evidence type="ECO:0000256" key="4">
    <source>
        <dbReference type="ARBA" id="ARBA00022989"/>
    </source>
</evidence>
<feature type="transmembrane region" description="Helical" evidence="6">
    <location>
        <begin position="65"/>
        <end position="83"/>
    </location>
</feature>
<dbReference type="OrthoDB" id="2133758at2759"/>
<gene>
    <name evidence="7" type="ORF">H4R26_002264</name>
</gene>
<evidence type="ECO:0000256" key="1">
    <source>
        <dbReference type="ARBA" id="ARBA00004141"/>
    </source>
</evidence>
<dbReference type="Pfam" id="PF07947">
    <property type="entry name" value="YhhN"/>
    <property type="match status" value="1"/>
</dbReference>
<dbReference type="GO" id="GO:0016787">
    <property type="term" value="F:hydrolase activity"/>
    <property type="evidence" value="ECO:0007669"/>
    <property type="project" value="TreeGrafter"/>
</dbReference>
<dbReference type="AlphaFoldDB" id="A0A9W8BLB4"/>
<keyword evidence="8" id="KW-1185">Reference proteome</keyword>
<keyword evidence="5 6" id="KW-0472">Membrane</keyword>
<keyword evidence="3 6" id="KW-0812">Transmembrane</keyword>
<evidence type="ECO:0000256" key="2">
    <source>
        <dbReference type="ARBA" id="ARBA00007375"/>
    </source>
</evidence>
<feature type="transmembrane region" description="Helical" evidence="6">
    <location>
        <begin position="40"/>
        <end position="59"/>
    </location>
</feature>
<protein>
    <recommendedName>
        <fullName evidence="9">YhhN-like protein</fullName>
    </recommendedName>
</protein>
<evidence type="ECO:0008006" key="9">
    <source>
        <dbReference type="Google" id="ProtNLM"/>
    </source>
</evidence>
<accession>A0A9W8BLB4</accession>
<evidence type="ECO:0000313" key="8">
    <source>
        <dbReference type="Proteomes" id="UP001150907"/>
    </source>
</evidence>
<evidence type="ECO:0000256" key="6">
    <source>
        <dbReference type="SAM" id="Phobius"/>
    </source>
</evidence>
<dbReference type="PANTHER" id="PTHR31885:SF6">
    <property type="entry name" value="GH04784P"/>
    <property type="match status" value="1"/>
</dbReference>
<evidence type="ECO:0000256" key="3">
    <source>
        <dbReference type="ARBA" id="ARBA00022692"/>
    </source>
</evidence>
<name>A0A9W8BLB4_9FUNG</name>
<dbReference type="GO" id="GO:0016020">
    <property type="term" value="C:membrane"/>
    <property type="evidence" value="ECO:0007669"/>
    <property type="project" value="UniProtKB-SubCell"/>
</dbReference>
<evidence type="ECO:0000256" key="5">
    <source>
        <dbReference type="ARBA" id="ARBA00023136"/>
    </source>
</evidence>
<reference evidence="7" key="1">
    <citation type="submission" date="2022-07" db="EMBL/GenBank/DDBJ databases">
        <title>Phylogenomic reconstructions and comparative analyses of Kickxellomycotina fungi.</title>
        <authorList>
            <person name="Reynolds N.K."/>
            <person name="Stajich J.E."/>
            <person name="Barry K."/>
            <person name="Grigoriev I.V."/>
            <person name="Crous P."/>
            <person name="Smith M.E."/>
        </authorList>
    </citation>
    <scope>NUCLEOTIDE SEQUENCE</scope>
    <source>
        <strain evidence="7">IMI 214461</strain>
    </source>
</reference>
<comment type="caution">
    <text evidence="7">The sequence shown here is derived from an EMBL/GenBank/DDBJ whole genome shotgun (WGS) entry which is preliminary data.</text>
</comment>